<dbReference type="InterPro" id="IPR004629">
    <property type="entry name" value="WecG_TagA_CpsF"/>
</dbReference>
<dbReference type="Gene3D" id="3.40.50.2000">
    <property type="entry name" value="Glycogen Phosphorylase B"/>
    <property type="match status" value="2"/>
</dbReference>
<evidence type="ECO:0000313" key="6">
    <source>
        <dbReference type="Proteomes" id="UP001596028"/>
    </source>
</evidence>
<sequence>MKPIKIAHVHNFYQLPGGEDQVVKQEAAMLRSLGHEVVEYRKHNDEIRRMPARSRWVTALRTPWSPRSYREFKRFLAQHKPDLVHFHNTFPLISPSACYAAKKMGIPVVQTLHNYRLLCPGGAFFRQGEICEKCVERSLGYSLVHRCYRDSLVQTAAVALMLQVNRMLRTWDRKVDRYIVLTEFAKRKFVDSGLPEHKIVVKPNFVQSETDEAPKKAFFLYVGRLSREKGVDRLIESWKALDPSNRLIVIGDGPDGPSLRSRAEHCPHILFLGSRDSDVVMQYMREARFLIVPSVCYEGFPMTVVEAYSVGTPVIGNAVGSLEEIVEDGVTGYHYQAEDEAGLAEAIRKAGADEEYERLRANVRLVYRKKYSKRLNEDRLMRIYEELVRPEGAIADWPPDFSRLRSGHVLETKVTALSLRQTADEIEKWAVEKISKYVCVCTTHSLVTATERSEFRTALNRAGICTPDGMPLVWALRALGFRNQERVDGTSLMKELCGRASRNGYGVYLYGCTPATLASLEEALQKEFPGLRIVGTASPPFRELSEEEELGFIADINACRPDFVFVALGCPKQELWMHRHRHRVHGVMLGVGAAFDYIAGNLKRPPRLVQNAGLEWLFRLMMEPRRLWRRYAHNNSKFIYKYLLSFRRNRIRTRKTEA</sequence>
<keyword evidence="1" id="KW-0328">Glycosyltransferase</keyword>
<evidence type="ECO:0000259" key="3">
    <source>
        <dbReference type="Pfam" id="PF00534"/>
    </source>
</evidence>
<dbReference type="InterPro" id="IPR028098">
    <property type="entry name" value="Glyco_trans_4-like_N"/>
</dbReference>
<protein>
    <submittedName>
        <fullName evidence="5">WecB/TagA/CpsF family glycosyltransferase</fullName>
    </submittedName>
</protein>
<dbReference type="Pfam" id="PF03808">
    <property type="entry name" value="Glyco_tran_WecG"/>
    <property type="match status" value="1"/>
</dbReference>
<name>A0ABV9FB80_9BACL</name>
<dbReference type="NCBIfam" id="TIGR00696">
    <property type="entry name" value="wecG_tagA_cpsF"/>
    <property type="match status" value="1"/>
</dbReference>
<evidence type="ECO:0000256" key="1">
    <source>
        <dbReference type="ARBA" id="ARBA00022676"/>
    </source>
</evidence>
<evidence type="ECO:0000259" key="4">
    <source>
        <dbReference type="Pfam" id="PF13439"/>
    </source>
</evidence>
<dbReference type="Proteomes" id="UP001596028">
    <property type="component" value="Unassembled WGS sequence"/>
</dbReference>
<dbReference type="RefSeq" id="WP_378092670.1">
    <property type="nucleotide sequence ID" value="NZ_JBHSEP010000002.1"/>
</dbReference>
<dbReference type="PANTHER" id="PTHR34136">
    <property type="match status" value="1"/>
</dbReference>
<feature type="domain" description="Glycosyl transferase family 1" evidence="3">
    <location>
        <begin position="210"/>
        <end position="362"/>
    </location>
</feature>
<accession>A0ABV9FB80</accession>
<evidence type="ECO:0000313" key="5">
    <source>
        <dbReference type="EMBL" id="MFC4597459.1"/>
    </source>
</evidence>
<dbReference type="EMBL" id="JBHSEP010000002">
    <property type="protein sequence ID" value="MFC4597459.1"/>
    <property type="molecule type" value="Genomic_DNA"/>
</dbReference>
<evidence type="ECO:0000256" key="2">
    <source>
        <dbReference type="ARBA" id="ARBA00022679"/>
    </source>
</evidence>
<gene>
    <name evidence="5" type="ORF">ACFO3S_04365</name>
</gene>
<keyword evidence="6" id="KW-1185">Reference proteome</keyword>
<dbReference type="Pfam" id="PF13439">
    <property type="entry name" value="Glyco_transf_4"/>
    <property type="match status" value="1"/>
</dbReference>
<keyword evidence="2" id="KW-0808">Transferase</keyword>
<dbReference type="CDD" id="cd06533">
    <property type="entry name" value="Glyco_transf_WecG_TagA"/>
    <property type="match status" value="1"/>
</dbReference>
<dbReference type="InterPro" id="IPR001296">
    <property type="entry name" value="Glyco_trans_1"/>
</dbReference>
<feature type="domain" description="Glycosyltransferase subfamily 4-like N-terminal" evidence="4">
    <location>
        <begin position="17"/>
        <end position="207"/>
    </location>
</feature>
<dbReference type="Pfam" id="PF00534">
    <property type="entry name" value="Glycos_transf_1"/>
    <property type="match status" value="1"/>
</dbReference>
<proteinExistence type="predicted"/>
<organism evidence="5 6">
    <name type="scientific">Cohnella hongkongensis</name>
    <dbReference type="NCBI Taxonomy" id="178337"/>
    <lineage>
        <taxon>Bacteria</taxon>
        <taxon>Bacillati</taxon>
        <taxon>Bacillota</taxon>
        <taxon>Bacilli</taxon>
        <taxon>Bacillales</taxon>
        <taxon>Paenibacillaceae</taxon>
        <taxon>Cohnella</taxon>
    </lineage>
</organism>
<comment type="caution">
    <text evidence="5">The sequence shown here is derived from an EMBL/GenBank/DDBJ whole genome shotgun (WGS) entry which is preliminary data.</text>
</comment>
<dbReference type="PANTHER" id="PTHR34136:SF1">
    <property type="entry name" value="UDP-N-ACETYL-D-MANNOSAMINURONIC ACID TRANSFERASE"/>
    <property type="match status" value="1"/>
</dbReference>
<dbReference type="SUPFAM" id="SSF53756">
    <property type="entry name" value="UDP-Glycosyltransferase/glycogen phosphorylase"/>
    <property type="match status" value="1"/>
</dbReference>
<reference evidence="6" key="1">
    <citation type="journal article" date="2019" name="Int. J. Syst. Evol. Microbiol.">
        <title>The Global Catalogue of Microorganisms (GCM) 10K type strain sequencing project: providing services to taxonomists for standard genome sequencing and annotation.</title>
        <authorList>
            <consortium name="The Broad Institute Genomics Platform"/>
            <consortium name="The Broad Institute Genome Sequencing Center for Infectious Disease"/>
            <person name="Wu L."/>
            <person name="Ma J."/>
        </authorList>
    </citation>
    <scope>NUCLEOTIDE SEQUENCE [LARGE SCALE GENOMIC DNA]</scope>
    <source>
        <strain evidence="6">CCUG 49571</strain>
    </source>
</reference>